<dbReference type="OrthoDB" id="1384760at2759"/>
<dbReference type="AlphaFoldDB" id="A0A9D3W7E7"/>
<feature type="compositionally biased region" description="Basic and acidic residues" evidence="1">
    <location>
        <begin position="65"/>
        <end position="80"/>
    </location>
</feature>
<reference evidence="2 3" key="1">
    <citation type="journal article" date="2021" name="Plant Biotechnol. J.">
        <title>Multi-omics assisted identification of the key and species-specific regulatory components of drought-tolerant mechanisms in Gossypium stocksii.</title>
        <authorList>
            <person name="Yu D."/>
            <person name="Ke L."/>
            <person name="Zhang D."/>
            <person name="Wu Y."/>
            <person name="Sun Y."/>
            <person name="Mei J."/>
            <person name="Sun J."/>
            <person name="Sun Y."/>
        </authorList>
    </citation>
    <scope>NUCLEOTIDE SEQUENCE [LARGE SCALE GENOMIC DNA]</scope>
    <source>
        <strain evidence="3">cv. E1</strain>
        <tissue evidence="2">Leaf</tissue>
    </source>
</reference>
<proteinExistence type="predicted"/>
<evidence type="ECO:0000313" key="2">
    <source>
        <dbReference type="EMBL" id="KAH1113585.1"/>
    </source>
</evidence>
<gene>
    <name evidence="2" type="ORF">J1N35_006963</name>
</gene>
<evidence type="ECO:0000313" key="3">
    <source>
        <dbReference type="Proteomes" id="UP000828251"/>
    </source>
</evidence>
<protein>
    <submittedName>
        <fullName evidence="2">Uncharacterized protein</fullName>
    </submittedName>
</protein>
<name>A0A9D3W7E7_9ROSI</name>
<comment type="caution">
    <text evidence="2">The sequence shown here is derived from an EMBL/GenBank/DDBJ whole genome shotgun (WGS) entry which is preliminary data.</text>
</comment>
<organism evidence="2 3">
    <name type="scientific">Gossypium stocksii</name>
    <dbReference type="NCBI Taxonomy" id="47602"/>
    <lineage>
        <taxon>Eukaryota</taxon>
        <taxon>Viridiplantae</taxon>
        <taxon>Streptophyta</taxon>
        <taxon>Embryophyta</taxon>
        <taxon>Tracheophyta</taxon>
        <taxon>Spermatophyta</taxon>
        <taxon>Magnoliopsida</taxon>
        <taxon>eudicotyledons</taxon>
        <taxon>Gunneridae</taxon>
        <taxon>Pentapetalae</taxon>
        <taxon>rosids</taxon>
        <taxon>malvids</taxon>
        <taxon>Malvales</taxon>
        <taxon>Malvaceae</taxon>
        <taxon>Malvoideae</taxon>
        <taxon>Gossypium</taxon>
    </lineage>
</organism>
<evidence type="ECO:0000256" key="1">
    <source>
        <dbReference type="SAM" id="MobiDB-lite"/>
    </source>
</evidence>
<dbReference type="EMBL" id="JAIQCV010000003">
    <property type="protein sequence ID" value="KAH1113585.1"/>
    <property type="molecule type" value="Genomic_DNA"/>
</dbReference>
<sequence>MRHRQWLDGNHRFRFQRNLFDSTEEFREALEQTIGSEILFMLRDINFNYGKMNQPPNTQTKRRSRDAYVGDVDRQINDKSNEEDDPNEADLWKKKTILNVDKKSKDNLQSRLDLVDMGIRHDLHPQVLLNRKYRLPPSIFAMSKKEKEVF</sequence>
<accession>A0A9D3W7E7</accession>
<keyword evidence="3" id="KW-1185">Reference proteome</keyword>
<dbReference type="Proteomes" id="UP000828251">
    <property type="component" value="Unassembled WGS sequence"/>
</dbReference>
<feature type="region of interest" description="Disordered" evidence="1">
    <location>
        <begin position="51"/>
        <end position="87"/>
    </location>
</feature>